<dbReference type="InterPro" id="IPR052748">
    <property type="entry name" value="ISR_Activator"/>
</dbReference>
<name>A0A9N9RZ70_9DIPT</name>
<dbReference type="OrthoDB" id="2384430at2759"/>
<dbReference type="InterPro" id="IPR006597">
    <property type="entry name" value="Sel1-like"/>
</dbReference>
<dbReference type="Gene3D" id="1.25.40.10">
    <property type="entry name" value="Tetratricopeptide repeat domain"/>
    <property type="match status" value="1"/>
</dbReference>
<sequence length="443" mass="51096">MYRYVFKRFKDTIEFGFNVRKNFACTQTLSKTHNYQNNDIQQPKQNNSVLHHQEVNFLVPSSQRANYDDFKKKYNYKHPNSCNPFLHAITWSTALIAGFYASQLLCLYRRNQHFDPKKSFYGRYLQHKNKLLHRKLLCIEQAKAQNRSHNKSFKFSGCPLKRKIQEKRAKKEAGEKHHQFPKTDDEFKAFTEEFSSLNLFDRRFEQFFKADDDLTIGGHRKVFYNVNNDDTLLKPKEYKESTSADTINKNNDNVKSDLSADPQQQKSEDEAINEIMTNLSEMIGELEFQMGVESALHGDYKEAVEHFRMSSSSNNASACYNLALLYEQGLGVKKDLEIAMKLYQIASDQGHDKALYNMGVYFARGLGGAKKSFKKAKSYFEKAATYGNVEAIEALSLLLPEKNKKKPPLLIVPSFIVDDDVGMELIVAKNVHQFNNLQSIAVS</sequence>
<reference evidence="2" key="1">
    <citation type="submission" date="2022-01" db="EMBL/GenBank/DDBJ databases">
        <authorList>
            <person name="King R."/>
        </authorList>
    </citation>
    <scope>NUCLEOTIDE SEQUENCE</scope>
</reference>
<dbReference type="EMBL" id="OU895878">
    <property type="protein sequence ID" value="CAG9806140.1"/>
    <property type="molecule type" value="Genomic_DNA"/>
</dbReference>
<accession>A0A9N9RZ70</accession>
<evidence type="ECO:0000313" key="3">
    <source>
        <dbReference type="Proteomes" id="UP001153620"/>
    </source>
</evidence>
<gene>
    <name evidence="2" type="ORF">CHIRRI_LOCUS9005</name>
</gene>
<dbReference type="Pfam" id="PF08238">
    <property type="entry name" value="Sel1"/>
    <property type="match status" value="3"/>
</dbReference>
<evidence type="ECO:0000256" key="1">
    <source>
        <dbReference type="SAM" id="MobiDB-lite"/>
    </source>
</evidence>
<organism evidence="2 3">
    <name type="scientific">Chironomus riparius</name>
    <dbReference type="NCBI Taxonomy" id="315576"/>
    <lineage>
        <taxon>Eukaryota</taxon>
        <taxon>Metazoa</taxon>
        <taxon>Ecdysozoa</taxon>
        <taxon>Arthropoda</taxon>
        <taxon>Hexapoda</taxon>
        <taxon>Insecta</taxon>
        <taxon>Pterygota</taxon>
        <taxon>Neoptera</taxon>
        <taxon>Endopterygota</taxon>
        <taxon>Diptera</taxon>
        <taxon>Nematocera</taxon>
        <taxon>Chironomoidea</taxon>
        <taxon>Chironomidae</taxon>
        <taxon>Chironominae</taxon>
        <taxon>Chironomus</taxon>
    </lineage>
</organism>
<proteinExistence type="predicted"/>
<dbReference type="AlphaFoldDB" id="A0A9N9RZ70"/>
<reference evidence="2" key="2">
    <citation type="submission" date="2022-10" db="EMBL/GenBank/DDBJ databases">
        <authorList>
            <consortium name="ENA_rothamsted_submissions"/>
            <consortium name="culmorum"/>
            <person name="King R."/>
        </authorList>
    </citation>
    <scope>NUCLEOTIDE SEQUENCE</scope>
</reference>
<dbReference type="SUPFAM" id="SSF81901">
    <property type="entry name" value="HCP-like"/>
    <property type="match status" value="1"/>
</dbReference>
<dbReference type="SMART" id="SM00671">
    <property type="entry name" value="SEL1"/>
    <property type="match status" value="2"/>
</dbReference>
<dbReference type="Proteomes" id="UP001153620">
    <property type="component" value="Chromosome 2"/>
</dbReference>
<protein>
    <submittedName>
        <fullName evidence="2">Uncharacterized protein</fullName>
    </submittedName>
</protein>
<feature type="compositionally biased region" description="Polar residues" evidence="1">
    <location>
        <begin position="243"/>
        <end position="253"/>
    </location>
</feature>
<dbReference type="PANTHER" id="PTHR45011">
    <property type="entry name" value="DAP3-BINDING CELL DEATH ENHANCER 1"/>
    <property type="match status" value="1"/>
</dbReference>
<evidence type="ECO:0000313" key="2">
    <source>
        <dbReference type="EMBL" id="CAG9806140.1"/>
    </source>
</evidence>
<feature type="region of interest" description="Disordered" evidence="1">
    <location>
        <begin position="240"/>
        <end position="268"/>
    </location>
</feature>
<dbReference type="PANTHER" id="PTHR45011:SF1">
    <property type="entry name" value="DAP3-BINDING CELL DEATH ENHANCER 1"/>
    <property type="match status" value="1"/>
</dbReference>
<dbReference type="InterPro" id="IPR011990">
    <property type="entry name" value="TPR-like_helical_dom_sf"/>
</dbReference>
<keyword evidence="3" id="KW-1185">Reference proteome</keyword>